<evidence type="ECO:0000259" key="7">
    <source>
        <dbReference type="Pfam" id="PF03719"/>
    </source>
</evidence>
<dbReference type="InterPro" id="IPR005324">
    <property type="entry name" value="Ribosomal_uS5_C"/>
</dbReference>
<evidence type="ECO:0000256" key="5">
    <source>
        <dbReference type="ARBA" id="ARBA00035407"/>
    </source>
</evidence>
<dbReference type="SUPFAM" id="SSF54211">
    <property type="entry name" value="Ribosomal protein S5 domain 2-like"/>
    <property type="match status" value="1"/>
</dbReference>
<keyword evidence="9" id="KW-1185">Reference proteome</keyword>
<dbReference type="InterPro" id="IPR014721">
    <property type="entry name" value="Ribsml_uS5_D2-typ_fold_subgr"/>
</dbReference>
<dbReference type="FunFam" id="3.30.230.10:FF:000004">
    <property type="entry name" value="40S ribosomal protein S2"/>
    <property type="match status" value="1"/>
</dbReference>
<comment type="similarity">
    <text evidence="1">Belongs to the universal ribosomal protein uS5 family.</text>
</comment>
<evidence type="ECO:0000256" key="1">
    <source>
        <dbReference type="ARBA" id="ARBA00008945"/>
    </source>
</evidence>
<dbReference type="Gene3D" id="3.30.230.10">
    <property type="match status" value="1"/>
</dbReference>
<sequence>MADASPSGERGGRGFTRDRSRGRGRGSGHGKDDQKEWIPVTNLGRLVKDAKLFSVVPVRRGLRANKIDKPHTVPCGVTGKCGSVTVRLTPAPRDTGIVSASASKKLLQMTSIQDCYTTARDAALYQVDNS</sequence>
<dbReference type="GO" id="GO:0006412">
    <property type="term" value="P:translation"/>
    <property type="evidence" value="ECO:0007669"/>
    <property type="project" value="InterPro"/>
</dbReference>
<proteinExistence type="inferred from homology"/>
<dbReference type="AlphaFoldDB" id="A0AAW1UKF0"/>
<evidence type="ECO:0000256" key="3">
    <source>
        <dbReference type="ARBA" id="ARBA00023274"/>
    </source>
</evidence>
<protein>
    <recommendedName>
        <fullName evidence="4">Small ribosomal subunit protein uS5</fullName>
    </recommendedName>
    <alternativeName>
        <fullName evidence="5">40S ribosomal protein S2</fullName>
    </alternativeName>
</protein>
<feature type="domain" description="Small ribosomal subunit protein uS5 C-terminal" evidence="7">
    <location>
        <begin position="79"/>
        <end position="120"/>
    </location>
</feature>
<dbReference type="EMBL" id="JARQZJ010000067">
    <property type="protein sequence ID" value="KAK9881184.1"/>
    <property type="molecule type" value="Genomic_DNA"/>
</dbReference>
<feature type="compositionally biased region" description="Basic and acidic residues" evidence="6">
    <location>
        <begin position="10"/>
        <end position="21"/>
    </location>
</feature>
<accession>A0AAW1UKF0</accession>
<gene>
    <name evidence="8" type="ORF">WA026_014532</name>
</gene>
<dbReference type="Proteomes" id="UP001431783">
    <property type="component" value="Unassembled WGS sequence"/>
</dbReference>
<evidence type="ECO:0000256" key="4">
    <source>
        <dbReference type="ARBA" id="ARBA00035255"/>
    </source>
</evidence>
<evidence type="ECO:0000313" key="9">
    <source>
        <dbReference type="Proteomes" id="UP001431783"/>
    </source>
</evidence>
<keyword evidence="2" id="KW-0689">Ribosomal protein</keyword>
<evidence type="ECO:0000256" key="2">
    <source>
        <dbReference type="ARBA" id="ARBA00022980"/>
    </source>
</evidence>
<evidence type="ECO:0000256" key="6">
    <source>
        <dbReference type="SAM" id="MobiDB-lite"/>
    </source>
</evidence>
<keyword evidence="3" id="KW-0687">Ribonucleoprotein</keyword>
<evidence type="ECO:0000313" key="8">
    <source>
        <dbReference type="EMBL" id="KAK9881184.1"/>
    </source>
</evidence>
<reference evidence="8 9" key="1">
    <citation type="submission" date="2023-03" db="EMBL/GenBank/DDBJ databases">
        <title>Genome insight into feeding habits of ladybird beetles.</title>
        <authorList>
            <person name="Li H.-S."/>
            <person name="Huang Y.-H."/>
            <person name="Pang H."/>
        </authorList>
    </citation>
    <scope>NUCLEOTIDE SEQUENCE [LARGE SCALE GENOMIC DNA]</scope>
    <source>
        <strain evidence="8">SYSU_2023b</strain>
        <tissue evidence="8">Whole body</tissue>
    </source>
</reference>
<dbReference type="InterPro" id="IPR020568">
    <property type="entry name" value="Ribosomal_Su5_D2-typ_SF"/>
</dbReference>
<dbReference type="GO" id="GO:0005840">
    <property type="term" value="C:ribosome"/>
    <property type="evidence" value="ECO:0007669"/>
    <property type="project" value="UniProtKB-KW"/>
</dbReference>
<feature type="region of interest" description="Disordered" evidence="6">
    <location>
        <begin position="1"/>
        <end position="36"/>
    </location>
</feature>
<dbReference type="GO" id="GO:0003735">
    <property type="term" value="F:structural constituent of ribosome"/>
    <property type="evidence" value="ECO:0007669"/>
    <property type="project" value="InterPro"/>
</dbReference>
<dbReference type="Pfam" id="PF03719">
    <property type="entry name" value="Ribosomal_S5_C"/>
    <property type="match status" value="1"/>
</dbReference>
<comment type="caution">
    <text evidence="8">The sequence shown here is derived from an EMBL/GenBank/DDBJ whole genome shotgun (WGS) entry which is preliminary data.</text>
</comment>
<organism evidence="8 9">
    <name type="scientific">Henosepilachna vigintioctopunctata</name>
    <dbReference type="NCBI Taxonomy" id="420089"/>
    <lineage>
        <taxon>Eukaryota</taxon>
        <taxon>Metazoa</taxon>
        <taxon>Ecdysozoa</taxon>
        <taxon>Arthropoda</taxon>
        <taxon>Hexapoda</taxon>
        <taxon>Insecta</taxon>
        <taxon>Pterygota</taxon>
        <taxon>Neoptera</taxon>
        <taxon>Endopterygota</taxon>
        <taxon>Coleoptera</taxon>
        <taxon>Polyphaga</taxon>
        <taxon>Cucujiformia</taxon>
        <taxon>Coccinelloidea</taxon>
        <taxon>Coccinellidae</taxon>
        <taxon>Epilachninae</taxon>
        <taxon>Epilachnini</taxon>
        <taxon>Henosepilachna</taxon>
    </lineage>
</organism>
<dbReference type="GO" id="GO:1990904">
    <property type="term" value="C:ribonucleoprotein complex"/>
    <property type="evidence" value="ECO:0007669"/>
    <property type="project" value="UniProtKB-KW"/>
</dbReference>
<name>A0AAW1UKF0_9CUCU</name>